<evidence type="ECO:0000313" key="4">
    <source>
        <dbReference type="EMBL" id="SBW83047.1"/>
    </source>
</evidence>
<reference evidence="5" key="1">
    <citation type="submission" date="2016-07" db="EMBL/GenBank/DDBJ databases">
        <authorList>
            <person name="Florea S."/>
            <person name="Webb J.S."/>
            <person name="Jaromczyk J."/>
            <person name="Schardl C.L."/>
        </authorList>
    </citation>
    <scope>NUCLEOTIDE SEQUENCE [LARGE SCALE GENOMIC DNA]</scope>
    <source>
        <strain evidence="5">1YdBTEX2</strain>
    </source>
</reference>
<dbReference type="Proteomes" id="UP000245431">
    <property type="component" value="Chromosome PVE_r1"/>
</dbReference>
<dbReference type="Pfam" id="PF00497">
    <property type="entry name" value="SBP_bac_3"/>
    <property type="match status" value="1"/>
</dbReference>
<dbReference type="InterPro" id="IPR019546">
    <property type="entry name" value="TAT_signal_bac_arc"/>
</dbReference>
<dbReference type="AlphaFoldDB" id="A0A1D3K401"/>
<evidence type="ECO:0000256" key="2">
    <source>
        <dbReference type="ARBA" id="ARBA00022729"/>
    </source>
</evidence>
<dbReference type="PANTHER" id="PTHR35936:SF17">
    <property type="entry name" value="ARGININE-BINDING EXTRACELLULAR PROTEIN ARTP"/>
    <property type="match status" value="1"/>
</dbReference>
<dbReference type="PANTHER" id="PTHR35936">
    <property type="entry name" value="MEMBRANE-BOUND LYTIC MUREIN TRANSGLYCOSYLASE F"/>
    <property type="match status" value="1"/>
</dbReference>
<dbReference type="SUPFAM" id="SSF53850">
    <property type="entry name" value="Periplasmic binding protein-like II"/>
    <property type="match status" value="1"/>
</dbReference>
<keyword evidence="2" id="KW-0732">Signal</keyword>
<comment type="similarity">
    <text evidence="1">Belongs to the bacterial solute-binding protein 3 family.</text>
</comment>
<dbReference type="PROSITE" id="PS51318">
    <property type="entry name" value="TAT"/>
    <property type="match status" value="1"/>
</dbReference>
<dbReference type="InterPro" id="IPR001638">
    <property type="entry name" value="Solute-binding_3/MltF_N"/>
</dbReference>
<dbReference type="EMBL" id="LT599583">
    <property type="protein sequence ID" value="SBW83047.1"/>
    <property type="molecule type" value="Genomic_DNA"/>
</dbReference>
<evidence type="ECO:0000313" key="5">
    <source>
        <dbReference type="Proteomes" id="UP000245431"/>
    </source>
</evidence>
<accession>A0A1D3K401</accession>
<gene>
    <name evidence="4" type="ORF">PVE_R1G5166</name>
</gene>
<evidence type="ECO:0000259" key="3">
    <source>
        <dbReference type="SMART" id="SM00062"/>
    </source>
</evidence>
<dbReference type="NCBIfam" id="TIGR01409">
    <property type="entry name" value="TAT_signal_seq"/>
    <property type="match status" value="1"/>
</dbReference>
<feature type="domain" description="Solute-binding protein family 3/N-terminal" evidence="3">
    <location>
        <begin position="53"/>
        <end position="282"/>
    </location>
</feature>
<evidence type="ECO:0000256" key="1">
    <source>
        <dbReference type="ARBA" id="ARBA00010333"/>
    </source>
</evidence>
<organism evidence="4 5">
    <name type="scientific">Pseudomonas veronii 1YdBTEX2</name>
    <dbReference type="NCBI Taxonomy" id="1295141"/>
    <lineage>
        <taxon>Bacteria</taxon>
        <taxon>Pseudomonadati</taxon>
        <taxon>Pseudomonadota</taxon>
        <taxon>Gammaproteobacteria</taxon>
        <taxon>Pseudomonadales</taxon>
        <taxon>Pseudomonadaceae</taxon>
        <taxon>Pseudomonas</taxon>
    </lineage>
</organism>
<protein>
    <recommendedName>
        <fullName evidence="3">Solute-binding protein family 3/N-terminal domain-containing protein</fullName>
    </recommendedName>
</protein>
<dbReference type="InterPro" id="IPR006311">
    <property type="entry name" value="TAT_signal"/>
</dbReference>
<sequence>MSDSKFVTQGFSRRGFLKATGYGSMAAVALGALGPMSKVFAAGEPIKTIRPGYLTAACLGEMPLGAVRDGVPIGTDLELLKVIADRLELKLDVQTMGFPAVVEAVRSGRADWFGGNFAWNPMRSKILLLTDSVFYTSAYLLMRDEEPFTTSMTVADLKGRTIGSYTGYFSIPDMKKVPGVKEVKLYDGTDACLRDVRAGRLDFAVLDAPTIDYMILQDPSLKLKQVPIVFDEKYPALTGKFEAIWGIHPQNQDLFDAVNQGLRWVKSTNQIKPILAKYGIKNDDYLVPMAKDGRLGVDRDEKGNVIGPFKHEPRDFSQAFA</sequence>
<name>A0A1D3K401_PSEVE</name>
<dbReference type="SMART" id="SM00062">
    <property type="entry name" value="PBPb"/>
    <property type="match status" value="1"/>
</dbReference>
<proteinExistence type="inferred from homology"/>
<dbReference type="Gene3D" id="3.40.190.10">
    <property type="entry name" value="Periplasmic binding protein-like II"/>
    <property type="match status" value="2"/>
</dbReference>
<dbReference type="RefSeq" id="WP_017847361.1">
    <property type="nucleotide sequence ID" value="NZ_AOUH01000021.1"/>
</dbReference>